<keyword evidence="2" id="KW-1185">Reference proteome</keyword>
<organism evidence="1 2">
    <name type="scientific">Desmophyllum pertusum</name>
    <dbReference type="NCBI Taxonomy" id="174260"/>
    <lineage>
        <taxon>Eukaryota</taxon>
        <taxon>Metazoa</taxon>
        <taxon>Cnidaria</taxon>
        <taxon>Anthozoa</taxon>
        <taxon>Hexacorallia</taxon>
        <taxon>Scleractinia</taxon>
        <taxon>Caryophylliina</taxon>
        <taxon>Caryophylliidae</taxon>
        <taxon>Desmophyllum</taxon>
    </lineage>
</organism>
<sequence>MPRPDGKIDEYHFVLEYATPLMSLYDMSMLAEATFTAQERGSSGDAENNKIADVWWGSTRLQTWRS</sequence>
<dbReference type="AlphaFoldDB" id="A0A9X0CT81"/>
<evidence type="ECO:0000313" key="2">
    <source>
        <dbReference type="Proteomes" id="UP001163046"/>
    </source>
</evidence>
<gene>
    <name evidence="1" type="ORF">OS493_001966</name>
</gene>
<dbReference type="Gene3D" id="3.40.50.12100">
    <property type="entry name" value="Stimulator of interferon genes protein"/>
    <property type="match status" value="1"/>
</dbReference>
<accession>A0A9X0CT81</accession>
<evidence type="ECO:0000313" key="1">
    <source>
        <dbReference type="EMBL" id="KAJ7375222.1"/>
    </source>
</evidence>
<protein>
    <submittedName>
        <fullName evidence="1">Uncharacterized protein</fullName>
    </submittedName>
</protein>
<proteinExistence type="predicted"/>
<dbReference type="InterPro" id="IPR038623">
    <property type="entry name" value="STING_C_sf"/>
</dbReference>
<dbReference type="OrthoDB" id="6053839at2759"/>
<dbReference type="Proteomes" id="UP001163046">
    <property type="component" value="Unassembled WGS sequence"/>
</dbReference>
<name>A0A9X0CT81_9CNID</name>
<dbReference type="EMBL" id="MU826826">
    <property type="protein sequence ID" value="KAJ7375222.1"/>
    <property type="molecule type" value="Genomic_DNA"/>
</dbReference>
<reference evidence="1" key="1">
    <citation type="submission" date="2023-01" db="EMBL/GenBank/DDBJ databases">
        <title>Genome assembly of the deep-sea coral Lophelia pertusa.</title>
        <authorList>
            <person name="Herrera S."/>
            <person name="Cordes E."/>
        </authorList>
    </citation>
    <scope>NUCLEOTIDE SEQUENCE</scope>
    <source>
        <strain evidence="1">USNM1676648</strain>
        <tissue evidence="1">Polyp</tissue>
    </source>
</reference>
<comment type="caution">
    <text evidence="1">The sequence shown here is derived from an EMBL/GenBank/DDBJ whole genome shotgun (WGS) entry which is preliminary data.</text>
</comment>